<dbReference type="Gene3D" id="3.40.50.2300">
    <property type="match status" value="1"/>
</dbReference>
<gene>
    <name evidence="4" type="ORF">OM076_28405</name>
</gene>
<dbReference type="Pfam" id="PF00072">
    <property type="entry name" value="Response_reg"/>
    <property type="match status" value="1"/>
</dbReference>
<dbReference type="SMART" id="SM00448">
    <property type="entry name" value="REC"/>
    <property type="match status" value="1"/>
</dbReference>
<evidence type="ECO:0000256" key="1">
    <source>
        <dbReference type="PROSITE-ProRule" id="PRU00169"/>
    </source>
</evidence>
<dbReference type="AlphaFoldDB" id="A0A9X3MWJ0"/>
<comment type="caution">
    <text evidence="4">The sequence shown here is derived from an EMBL/GenBank/DDBJ whole genome shotgun (WGS) entry which is preliminary data.</text>
</comment>
<feature type="domain" description="HD-GYP" evidence="3">
    <location>
        <begin position="138"/>
        <end position="325"/>
    </location>
</feature>
<evidence type="ECO:0000259" key="3">
    <source>
        <dbReference type="PROSITE" id="PS51832"/>
    </source>
</evidence>
<dbReference type="CDD" id="cd00156">
    <property type="entry name" value="REC"/>
    <property type="match status" value="1"/>
</dbReference>
<protein>
    <submittedName>
        <fullName evidence="4">Response regulator</fullName>
    </submittedName>
</protein>
<feature type="domain" description="Response regulatory" evidence="2">
    <location>
        <begin position="14"/>
        <end position="128"/>
    </location>
</feature>
<dbReference type="SUPFAM" id="SSF52172">
    <property type="entry name" value="CheY-like"/>
    <property type="match status" value="1"/>
</dbReference>
<keyword evidence="1" id="KW-0597">Phosphoprotein</keyword>
<proteinExistence type="predicted"/>
<dbReference type="InterPro" id="IPR052020">
    <property type="entry name" value="Cyclic_di-GMP/3'3'-cGAMP_PDE"/>
</dbReference>
<dbReference type="SMART" id="SM00471">
    <property type="entry name" value="HDc"/>
    <property type="match status" value="1"/>
</dbReference>
<dbReference type="SUPFAM" id="SSF109604">
    <property type="entry name" value="HD-domain/PDEase-like"/>
    <property type="match status" value="1"/>
</dbReference>
<dbReference type="Proteomes" id="UP001149140">
    <property type="component" value="Unassembled WGS sequence"/>
</dbReference>
<evidence type="ECO:0000259" key="2">
    <source>
        <dbReference type="PROSITE" id="PS50110"/>
    </source>
</evidence>
<accession>A0A9X3MWJ0</accession>
<dbReference type="InterPro" id="IPR037522">
    <property type="entry name" value="HD_GYP_dom"/>
</dbReference>
<evidence type="ECO:0000313" key="4">
    <source>
        <dbReference type="EMBL" id="MDA0164226.1"/>
    </source>
</evidence>
<dbReference type="PANTHER" id="PTHR45228:SF1">
    <property type="entry name" value="CYCLIC DI-GMP PHOSPHODIESTERASE TM_0186"/>
    <property type="match status" value="1"/>
</dbReference>
<dbReference type="InterPro" id="IPR001789">
    <property type="entry name" value="Sig_transdc_resp-reg_receiver"/>
</dbReference>
<sequence length="325" mass="35222">MAVAAHRKPVERERVLIVDDDPSVALLLAHVLGAEGYRCIRAGAVAEARARLAEGPFDVILCDVGLPDGSGLDLVEEAITRDEHIAAVVVSGLDEVALGERALRIGAYGYIVKPFTANDVLIGVLGALAHRRRQLAAVWEASSETIQRLCVAVEARDTSTAAHITGMSEHCYAIARELGLDAEYCELLRAASPMHDVGKVGVPDHILLKPGPLTDDERAQMERHAEIGYRILAGSSAELLRLAASIAWTHHERLDGGGYPRGLSRNEIPQEGRIAAVADVFDALTRDRVYRRRFSRDQALDVLEEGRGTHFDPELLDALAASLID</sequence>
<dbReference type="CDD" id="cd00077">
    <property type="entry name" value="HDc"/>
    <property type="match status" value="1"/>
</dbReference>
<name>A0A9X3MWJ0_9ACTN</name>
<dbReference type="PROSITE" id="PS50110">
    <property type="entry name" value="RESPONSE_REGULATORY"/>
    <property type="match status" value="1"/>
</dbReference>
<dbReference type="EMBL" id="JAPDOD010000031">
    <property type="protein sequence ID" value="MDA0164226.1"/>
    <property type="molecule type" value="Genomic_DNA"/>
</dbReference>
<dbReference type="PROSITE" id="PS51832">
    <property type="entry name" value="HD_GYP"/>
    <property type="match status" value="1"/>
</dbReference>
<dbReference type="InterPro" id="IPR003607">
    <property type="entry name" value="HD/PDEase_dom"/>
</dbReference>
<dbReference type="PANTHER" id="PTHR45228">
    <property type="entry name" value="CYCLIC DI-GMP PHOSPHODIESTERASE TM_0186-RELATED"/>
    <property type="match status" value="1"/>
</dbReference>
<evidence type="ECO:0000313" key="5">
    <source>
        <dbReference type="Proteomes" id="UP001149140"/>
    </source>
</evidence>
<dbReference type="RefSeq" id="WP_270043476.1">
    <property type="nucleotide sequence ID" value="NZ_JAPDOD010000031.1"/>
</dbReference>
<dbReference type="Pfam" id="PF13487">
    <property type="entry name" value="HD_5"/>
    <property type="match status" value="1"/>
</dbReference>
<feature type="modified residue" description="4-aspartylphosphate" evidence="1">
    <location>
        <position position="63"/>
    </location>
</feature>
<dbReference type="InterPro" id="IPR011006">
    <property type="entry name" value="CheY-like_superfamily"/>
</dbReference>
<keyword evidence="5" id="KW-1185">Reference proteome</keyword>
<reference evidence="4" key="1">
    <citation type="submission" date="2022-10" db="EMBL/GenBank/DDBJ databases">
        <title>The WGS of Solirubrobacter ginsenosidimutans DSM 21036.</title>
        <authorList>
            <person name="Jiang Z."/>
        </authorList>
    </citation>
    <scope>NUCLEOTIDE SEQUENCE</scope>
    <source>
        <strain evidence="4">DSM 21036</strain>
    </source>
</reference>
<organism evidence="4 5">
    <name type="scientific">Solirubrobacter ginsenosidimutans</name>
    <dbReference type="NCBI Taxonomy" id="490573"/>
    <lineage>
        <taxon>Bacteria</taxon>
        <taxon>Bacillati</taxon>
        <taxon>Actinomycetota</taxon>
        <taxon>Thermoleophilia</taxon>
        <taxon>Solirubrobacterales</taxon>
        <taxon>Solirubrobacteraceae</taxon>
        <taxon>Solirubrobacter</taxon>
    </lineage>
</organism>
<dbReference type="Gene3D" id="1.10.3210.10">
    <property type="entry name" value="Hypothetical protein af1432"/>
    <property type="match status" value="1"/>
</dbReference>
<dbReference type="GO" id="GO:0000160">
    <property type="term" value="P:phosphorelay signal transduction system"/>
    <property type="evidence" value="ECO:0007669"/>
    <property type="project" value="InterPro"/>
</dbReference>